<evidence type="ECO:0000313" key="6">
    <source>
        <dbReference type="EMBL" id="RPJ92893.1"/>
    </source>
</evidence>
<sequence length="298" mass="31256">MAEFQRAGFIGLGVMGEPICRNLAVKCGLPVLGCDNDPAPLRRLASHGVTEASAAQIMHDCDVVFLSLPSGEVVAQLARAAGGLLAGARAGQFIVDLSTSPVDVTRELAAEFATKGATFIDAPVARTRAAAEAGTLSVMIGGDAAAFALVKPLVSTFANEITHCGPVGSGQVVKILNNMVLFETVVALSEARAIARRSGVDPRVLLETFTRGSADSFALRNHGLKAILPADFPEKAFPVDYARKDLRYALALADQTGIRALGARNVDHWFDTALAQGHGNRYFPIISQVIDAESGTTS</sequence>
<dbReference type="PANTHER" id="PTHR43060">
    <property type="entry name" value="3-HYDROXYISOBUTYRATE DEHYDROGENASE-LIKE 1, MITOCHONDRIAL-RELATED"/>
    <property type="match status" value="1"/>
</dbReference>
<feature type="domain" description="3-hydroxyisobutyrate dehydrogenase-like NAD-binding" evidence="5">
    <location>
        <begin position="168"/>
        <end position="280"/>
    </location>
</feature>
<dbReference type="InterPro" id="IPR029154">
    <property type="entry name" value="HIBADH-like_NADP-bd"/>
</dbReference>
<reference evidence="6 7" key="1">
    <citation type="submission" date="2018-08" db="EMBL/GenBank/DDBJ databases">
        <title>Achromobacter xylosoxidans Genome sequencing and assembly.</title>
        <authorList>
            <person name="Wang R."/>
            <person name="Rensing C."/>
            <person name="Li Y."/>
        </authorList>
    </citation>
    <scope>NUCLEOTIDE SEQUENCE [LARGE SCALE GENOMIC DNA]</scope>
    <source>
        <strain evidence="6 7">GD003A</strain>
    </source>
</reference>
<dbReference type="EMBL" id="QVXO01000005">
    <property type="protein sequence ID" value="RPJ92893.1"/>
    <property type="molecule type" value="Genomic_DNA"/>
</dbReference>
<dbReference type="InterPro" id="IPR008927">
    <property type="entry name" value="6-PGluconate_DH-like_C_sf"/>
</dbReference>
<dbReference type="Gene3D" id="3.40.50.720">
    <property type="entry name" value="NAD(P)-binding Rossmann-like Domain"/>
    <property type="match status" value="1"/>
</dbReference>
<evidence type="ECO:0000259" key="4">
    <source>
        <dbReference type="Pfam" id="PF03446"/>
    </source>
</evidence>
<keyword evidence="1" id="KW-0560">Oxidoreductase</keyword>
<evidence type="ECO:0000313" key="7">
    <source>
        <dbReference type="Proteomes" id="UP000285324"/>
    </source>
</evidence>
<keyword evidence="2" id="KW-0520">NAD</keyword>
<comment type="caution">
    <text evidence="6">The sequence shown here is derived from an EMBL/GenBank/DDBJ whole genome shotgun (WGS) entry which is preliminary data.</text>
</comment>
<evidence type="ECO:0000259" key="5">
    <source>
        <dbReference type="Pfam" id="PF14833"/>
    </source>
</evidence>
<dbReference type="InterPro" id="IPR036291">
    <property type="entry name" value="NAD(P)-bd_dom_sf"/>
</dbReference>
<dbReference type="InterPro" id="IPR013328">
    <property type="entry name" value="6PGD_dom2"/>
</dbReference>
<dbReference type="RefSeq" id="WP_118931862.1">
    <property type="nucleotide sequence ID" value="NZ_CP061008.1"/>
</dbReference>
<organism evidence="6 7">
    <name type="scientific">Alcaligenes xylosoxydans xylosoxydans</name>
    <name type="common">Achromobacter xylosoxidans</name>
    <dbReference type="NCBI Taxonomy" id="85698"/>
    <lineage>
        <taxon>Bacteria</taxon>
        <taxon>Pseudomonadati</taxon>
        <taxon>Pseudomonadota</taxon>
        <taxon>Betaproteobacteria</taxon>
        <taxon>Burkholderiales</taxon>
        <taxon>Alcaligenaceae</taxon>
        <taxon>Achromobacter</taxon>
    </lineage>
</organism>
<dbReference type="SUPFAM" id="SSF51735">
    <property type="entry name" value="NAD(P)-binding Rossmann-fold domains"/>
    <property type="match status" value="1"/>
</dbReference>
<dbReference type="OrthoDB" id="9777604at2"/>
<feature type="active site" evidence="3">
    <location>
        <position position="174"/>
    </location>
</feature>
<evidence type="ECO:0000256" key="3">
    <source>
        <dbReference type="PIRSR" id="PIRSR000103-1"/>
    </source>
</evidence>
<proteinExistence type="predicted"/>
<dbReference type="InterPro" id="IPR006115">
    <property type="entry name" value="6PGDH_NADP-bd"/>
</dbReference>
<dbReference type="PANTHER" id="PTHR43060:SF15">
    <property type="entry name" value="3-HYDROXYISOBUTYRATE DEHYDROGENASE-LIKE 1, MITOCHONDRIAL-RELATED"/>
    <property type="match status" value="1"/>
</dbReference>
<dbReference type="GO" id="GO:0051287">
    <property type="term" value="F:NAD binding"/>
    <property type="evidence" value="ECO:0007669"/>
    <property type="project" value="InterPro"/>
</dbReference>
<evidence type="ECO:0000256" key="1">
    <source>
        <dbReference type="ARBA" id="ARBA00023002"/>
    </source>
</evidence>
<dbReference type="Proteomes" id="UP000285324">
    <property type="component" value="Unassembled WGS sequence"/>
</dbReference>
<dbReference type="GO" id="GO:0016491">
    <property type="term" value="F:oxidoreductase activity"/>
    <property type="evidence" value="ECO:0007669"/>
    <property type="project" value="UniProtKB-KW"/>
</dbReference>
<dbReference type="Pfam" id="PF14833">
    <property type="entry name" value="NAD_binding_11"/>
    <property type="match status" value="1"/>
</dbReference>
<evidence type="ECO:0000256" key="2">
    <source>
        <dbReference type="ARBA" id="ARBA00023027"/>
    </source>
</evidence>
<accession>A0A424WI09</accession>
<dbReference type="AlphaFoldDB" id="A0A424WI09"/>
<dbReference type="SUPFAM" id="SSF48179">
    <property type="entry name" value="6-phosphogluconate dehydrogenase C-terminal domain-like"/>
    <property type="match status" value="1"/>
</dbReference>
<gene>
    <name evidence="6" type="ORF">DY367_05205</name>
</gene>
<name>A0A424WI09_ALCXX</name>
<dbReference type="InterPro" id="IPR015815">
    <property type="entry name" value="HIBADH-related"/>
</dbReference>
<feature type="domain" description="6-phosphogluconate dehydrogenase NADP-binding" evidence="4">
    <location>
        <begin position="8"/>
        <end position="165"/>
    </location>
</feature>
<dbReference type="GO" id="GO:0050661">
    <property type="term" value="F:NADP binding"/>
    <property type="evidence" value="ECO:0007669"/>
    <property type="project" value="InterPro"/>
</dbReference>
<dbReference type="Gene3D" id="1.10.1040.10">
    <property type="entry name" value="N-(1-d-carboxylethyl)-l-norvaline Dehydrogenase, domain 2"/>
    <property type="match status" value="1"/>
</dbReference>
<dbReference type="Pfam" id="PF03446">
    <property type="entry name" value="NAD_binding_2"/>
    <property type="match status" value="1"/>
</dbReference>
<dbReference type="PIRSF" id="PIRSF000103">
    <property type="entry name" value="HIBADH"/>
    <property type="match status" value="1"/>
</dbReference>
<protein>
    <submittedName>
        <fullName evidence="6">NAD(P)-dependent oxidoreductase</fullName>
    </submittedName>
</protein>